<proteinExistence type="predicted"/>
<sequence>MLKFSTLSALLFIAVHTGFKADAQNKDSIAINPTGNPAVPNRKPGRALLQFGMAETLPWVFDRYLKKADYAYISVATAKRNLKPGSWTWDDDPFETNQFGHPYHGNYFFNAYRTNGYTFWQSVPAAFAGSYLWETFGEKQKPAPNDFINTGFGGVVLGEMTYRISNRLVSNHSRGFKRQLTEIAALLINPINGFNRIADGKWGKRPREAKDTDTTRVKAEFDLGVRRINSNTSNFLKNSKAGWYGHIRLIYGEPFSNYKTPFSNMYINAGFGKDDSSSVNIISAYGSLTGWKIFPNSRHNHIAILSANYDFIDNEAFFYGAQSVKLNILSSGSFGRKIHLTTNFGTGPILLAAVPDPYHPRGRNYDYTSGWGISGMGLINLNEKLFYTINYRGGWLLTINGNQSHYFLHTLSGEFRYRFLRDVSLCAETGYFTLEGKYNHFDNVNKRYPYIRLSLRYEL</sequence>
<keyword evidence="3" id="KW-1185">Reference proteome</keyword>
<name>A0A9X1WZL2_9SPHI</name>
<gene>
    <name evidence="2" type="ORF">MUY27_01395</name>
</gene>
<dbReference type="Pfam" id="PF13084">
    <property type="entry name" value="DUF3943"/>
    <property type="match status" value="1"/>
</dbReference>
<dbReference type="EMBL" id="JALJEJ010000001">
    <property type="protein sequence ID" value="MCJ8208343.1"/>
    <property type="molecule type" value="Genomic_DNA"/>
</dbReference>
<comment type="caution">
    <text evidence="2">The sequence shown here is derived from an EMBL/GenBank/DDBJ whole genome shotgun (WGS) entry which is preliminary data.</text>
</comment>
<evidence type="ECO:0000259" key="1">
    <source>
        <dbReference type="Pfam" id="PF13084"/>
    </source>
</evidence>
<dbReference type="RefSeq" id="WP_245128174.1">
    <property type="nucleotide sequence ID" value="NZ_JALJEJ010000001.1"/>
</dbReference>
<feature type="domain" description="DUF3943" evidence="1">
    <location>
        <begin position="86"/>
        <end position="191"/>
    </location>
</feature>
<dbReference type="AlphaFoldDB" id="A0A9X1WZL2"/>
<evidence type="ECO:0000313" key="2">
    <source>
        <dbReference type="EMBL" id="MCJ8208343.1"/>
    </source>
</evidence>
<dbReference type="InterPro" id="IPR025079">
    <property type="entry name" value="DUF3943"/>
</dbReference>
<accession>A0A9X1WZL2</accession>
<dbReference type="Proteomes" id="UP001139450">
    <property type="component" value="Unassembled WGS sequence"/>
</dbReference>
<protein>
    <submittedName>
        <fullName evidence="2">DUF3943 domain-containing protein</fullName>
    </submittedName>
</protein>
<evidence type="ECO:0000313" key="3">
    <source>
        <dbReference type="Proteomes" id="UP001139450"/>
    </source>
</evidence>
<organism evidence="2 3">
    <name type="scientific">Mucilaginibacter straminoryzae</name>
    <dbReference type="NCBI Taxonomy" id="2932774"/>
    <lineage>
        <taxon>Bacteria</taxon>
        <taxon>Pseudomonadati</taxon>
        <taxon>Bacteroidota</taxon>
        <taxon>Sphingobacteriia</taxon>
        <taxon>Sphingobacteriales</taxon>
        <taxon>Sphingobacteriaceae</taxon>
        <taxon>Mucilaginibacter</taxon>
    </lineage>
</organism>
<reference evidence="2" key="1">
    <citation type="submission" date="2022-04" db="EMBL/GenBank/DDBJ databases">
        <title>Mucilaginibacter sp. RS28 isolated from freshwater.</title>
        <authorList>
            <person name="Ko S.-R."/>
        </authorList>
    </citation>
    <scope>NUCLEOTIDE SEQUENCE</scope>
    <source>
        <strain evidence="2">RS28</strain>
    </source>
</reference>